<accession>A0A0B1TQ41</accession>
<keyword evidence="14" id="KW-1185">Reference proteome</keyword>
<dbReference type="PROSITE" id="PS50262">
    <property type="entry name" value="G_PROTEIN_RECEP_F1_2"/>
    <property type="match status" value="1"/>
</dbReference>
<protein>
    <submittedName>
        <fullName evidence="13">7 transmembrane receptor</fullName>
    </submittedName>
</protein>
<dbReference type="Gene3D" id="1.20.1070.10">
    <property type="entry name" value="Rhodopsin 7-helix transmembrane proteins"/>
    <property type="match status" value="2"/>
</dbReference>
<dbReference type="PANTHER" id="PTHR24229:SF50">
    <property type="entry name" value="G-PROTEIN COUPLED RECEPTORS FAMILY 1 PROFILE DOMAIN-CONTAINING PROTEIN"/>
    <property type="match status" value="1"/>
</dbReference>
<dbReference type="PROSITE" id="PS00237">
    <property type="entry name" value="G_PROTEIN_RECEP_F1_1"/>
    <property type="match status" value="1"/>
</dbReference>
<evidence type="ECO:0000256" key="6">
    <source>
        <dbReference type="ARBA" id="ARBA00023136"/>
    </source>
</evidence>
<reference evidence="13 14" key="1">
    <citation type="submission" date="2014-03" db="EMBL/GenBank/DDBJ databases">
        <title>Draft genome of the hookworm Oesophagostomum dentatum.</title>
        <authorList>
            <person name="Mitreva M."/>
        </authorList>
    </citation>
    <scope>NUCLEOTIDE SEQUENCE [LARGE SCALE GENOMIC DNA]</scope>
    <source>
        <strain evidence="13 14">OD-Hann</strain>
    </source>
</reference>
<evidence type="ECO:0000256" key="2">
    <source>
        <dbReference type="ARBA" id="ARBA00022475"/>
    </source>
</evidence>
<keyword evidence="6 11" id="KW-0472">Membrane</keyword>
<comment type="similarity">
    <text evidence="9">Belongs to the G-protein coupled receptor 1 family.</text>
</comment>
<gene>
    <name evidence="13" type="ORF">OESDEN_00394</name>
</gene>
<organism evidence="13 14">
    <name type="scientific">Oesophagostomum dentatum</name>
    <name type="common">Nodular worm</name>
    <dbReference type="NCBI Taxonomy" id="61180"/>
    <lineage>
        <taxon>Eukaryota</taxon>
        <taxon>Metazoa</taxon>
        <taxon>Ecdysozoa</taxon>
        <taxon>Nematoda</taxon>
        <taxon>Chromadorea</taxon>
        <taxon>Rhabditida</taxon>
        <taxon>Rhabditina</taxon>
        <taxon>Rhabditomorpha</taxon>
        <taxon>Strongyloidea</taxon>
        <taxon>Strongylidae</taxon>
        <taxon>Oesophagostomum</taxon>
    </lineage>
</organism>
<feature type="transmembrane region" description="Helical" evidence="11">
    <location>
        <begin position="41"/>
        <end position="65"/>
    </location>
</feature>
<dbReference type="EMBL" id="KN549212">
    <property type="protein sequence ID" value="KHJ99623.1"/>
    <property type="molecule type" value="Genomic_DNA"/>
</dbReference>
<evidence type="ECO:0000256" key="5">
    <source>
        <dbReference type="ARBA" id="ARBA00023040"/>
    </source>
</evidence>
<evidence type="ECO:0000256" key="1">
    <source>
        <dbReference type="ARBA" id="ARBA00004651"/>
    </source>
</evidence>
<sequence>MLKDFQPQPSMSKSSSFFIKRLSNIAQKAHEMSDSSQHLRLALTVTHLLLVALGSLNVLVIFLIISRPYLRSITNVYMVGLCLADFIYLTDLSLVAATSLNLKSWPFGSGLCHFYHGTETTGKYASVLFVVLLAADRYLAMCKSDVCARFRNYRVAMILSTFAWVTAVACSLPLYLYAKEATFGVRPRNSSDGEYLNKTFCLVHWPSTPAAQWVHDAYSVPQQHGLHINVSHEVFSEWFSFICFVVRITSQLERIVVNIIHLFPYVNCALNPLLYAYRAENFRIAFKSMFMYTNSQTTPEDAIKTGLLQRRPSSACQDDAKLEYGNERVRSLTDENWRTQSVTDKPSRRSVKPTKTEKAQGASLHVRFHPQKALTQEIIRPPSGEDLQDSVTLL</sequence>
<dbReference type="Proteomes" id="UP000053660">
    <property type="component" value="Unassembled WGS sequence"/>
</dbReference>
<feature type="region of interest" description="Disordered" evidence="10">
    <location>
        <begin position="337"/>
        <end position="361"/>
    </location>
</feature>
<dbReference type="InterPro" id="IPR017452">
    <property type="entry name" value="GPCR_Rhodpsn_7TM"/>
</dbReference>
<evidence type="ECO:0000256" key="7">
    <source>
        <dbReference type="ARBA" id="ARBA00023170"/>
    </source>
</evidence>
<dbReference type="GO" id="GO:0043005">
    <property type="term" value="C:neuron projection"/>
    <property type="evidence" value="ECO:0007669"/>
    <property type="project" value="TreeGrafter"/>
</dbReference>
<dbReference type="GO" id="GO:0004930">
    <property type="term" value="F:G protein-coupled receptor activity"/>
    <property type="evidence" value="ECO:0007669"/>
    <property type="project" value="UniProtKB-KW"/>
</dbReference>
<keyword evidence="5 9" id="KW-0297">G-protein coupled receptor</keyword>
<dbReference type="InterPro" id="IPR000276">
    <property type="entry name" value="GPCR_Rhodpsn"/>
</dbReference>
<feature type="transmembrane region" description="Helical" evidence="11">
    <location>
        <begin position="77"/>
        <end position="102"/>
    </location>
</feature>
<evidence type="ECO:0000256" key="4">
    <source>
        <dbReference type="ARBA" id="ARBA00022989"/>
    </source>
</evidence>
<dbReference type="AlphaFoldDB" id="A0A0B1TQ41"/>
<dbReference type="PRINTS" id="PR00237">
    <property type="entry name" value="GPCRRHODOPSN"/>
</dbReference>
<evidence type="ECO:0000256" key="11">
    <source>
        <dbReference type="SAM" id="Phobius"/>
    </source>
</evidence>
<dbReference type="PANTHER" id="PTHR24229">
    <property type="entry name" value="NEUROPEPTIDES RECEPTOR"/>
    <property type="match status" value="1"/>
</dbReference>
<keyword evidence="8 9" id="KW-0807">Transducer</keyword>
<evidence type="ECO:0000313" key="13">
    <source>
        <dbReference type="EMBL" id="KHJ99623.1"/>
    </source>
</evidence>
<dbReference type="GO" id="GO:0042277">
    <property type="term" value="F:peptide binding"/>
    <property type="evidence" value="ECO:0007669"/>
    <property type="project" value="TreeGrafter"/>
</dbReference>
<evidence type="ECO:0000256" key="9">
    <source>
        <dbReference type="RuleBase" id="RU000688"/>
    </source>
</evidence>
<evidence type="ECO:0000256" key="8">
    <source>
        <dbReference type="ARBA" id="ARBA00023224"/>
    </source>
</evidence>
<evidence type="ECO:0000259" key="12">
    <source>
        <dbReference type="PROSITE" id="PS50262"/>
    </source>
</evidence>
<keyword evidence="7 9" id="KW-0675">Receptor</keyword>
<dbReference type="OrthoDB" id="6076970at2759"/>
<feature type="domain" description="G-protein coupled receptors family 1 profile" evidence="12">
    <location>
        <begin position="56"/>
        <end position="220"/>
    </location>
</feature>
<proteinExistence type="inferred from homology"/>
<dbReference type="CDD" id="cd00637">
    <property type="entry name" value="7tm_classA_rhodopsin-like"/>
    <property type="match status" value="1"/>
</dbReference>
<keyword evidence="4 11" id="KW-1133">Transmembrane helix</keyword>
<feature type="transmembrane region" description="Helical" evidence="11">
    <location>
        <begin position="152"/>
        <end position="178"/>
    </location>
</feature>
<evidence type="ECO:0000313" key="14">
    <source>
        <dbReference type="Proteomes" id="UP000053660"/>
    </source>
</evidence>
<name>A0A0B1TQ41_OESDE</name>
<keyword evidence="3 9" id="KW-0812">Transmembrane</keyword>
<evidence type="ECO:0000256" key="3">
    <source>
        <dbReference type="ARBA" id="ARBA00022692"/>
    </source>
</evidence>
<keyword evidence="2" id="KW-1003">Cell membrane</keyword>
<feature type="transmembrane region" description="Helical" evidence="11">
    <location>
        <begin position="122"/>
        <end position="140"/>
    </location>
</feature>
<comment type="subcellular location">
    <subcellularLocation>
        <location evidence="1">Cell membrane</location>
        <topology evidence="1">Multi-pass membrane protein</topology>
    </subcellularLocation>
</comment>
<dbReference type="SUPFAM" id="SSF81321">
    <property type="entry name" value="Family A G protein-coupled receptor-like"/>
    <property type="match status" value="1"/>
</dbReference>
<dbReference type="GO" id="GO:0005886">
    <property type="term" value="C:plasma membrane"/>
    <property type="evidence" value="ECO:0007669"/>
    <property type="project" value="UniProtKB-SubCell"/>
</dbReference>
<evidence type="ECO:0000256" key="10">
    <source>
        <dbReference type="SAM" id="MobiDB-lite"/>
    </source>
</evidence>
<dbReference type="Pfam" id="PF00001">
    <property type="entry name" value="7tm_1"/>
    <property type="match status" value="1"/>
</dbReference>